<dbReference type="Proteomes" id="UP000235392">
    <property type="component" value="Unassembled WGS sequence"/>
</dbReference>
<dbReference type="AlphaFoldDB" id="A0A2N5VPD3"/>
<sequence>MSTVAHKDAIRWVGFGYHLPEIRIRHIRLRCRVLPDLLPAEFFFPSMSDAFTPYASNLTKSRARALRLPVANLNRTTGDGKIVPGENKLRMSPHSGHHPWMTHATLRHASCVGKSAHHEAAA</sequence>
<dbReference type="EMBL" id="PGCI01000003">
    <property type="protein sequence ID" value="PLW51865.1"/>
    <property type="molecule type" value="Genomic_DNA"/>
</dbReference>
<proteinExistence type="predicted"/>
<organism evidence="1 2">
    <name type="scientific">Puccinia coronata f. sp. avenae</name>
    <dbReference type="NCBI Taxonomy" id="200324"/>
    <lineage>
        <taxon>Eukaryota</taxon>
        <taxon>Fungi</taxon>
        <taxon>Dikarya</taxon>
        <taxon>Basidiomycota</taxon>
        <taxon>Pucciniomycotina</taxon>
        <taxon>Pucciniomycetes</taxon>
        <taxon>Pucciniales</taxon>
        <taxon>Pucciniaceae</taxon>
        <taxon>Puccinia</taxon>
    </lineage>
</organism>
<comment type="caution">
    <text evidence="1">The sequence shown here is derived from an EMBL/GenBank/DDBJ whole genome shotgun (WGS) entry which is preliminary data.</text>
</comment>
<evidence type="ECO:0000313" key="2">
    <source>
        <dbReference type="Proteomes" id="UP000235392"/>
    </source>
</evidence>
<gene>
    <name evidence="1" type="ORF">PCASD_00900</name>
</gene>
<reference evidence="1 2" key="1">
    <citation type="submission" date="2017-11" db="EMBL/GenBank/DDBJ databases">
        <title>De novo assembly and phasing of dikaryotic genomes from two isolates of Puccinia coronata f. sp. avenae, the causal agent of oat crown rust.</title>
        <authorList>
            <person name="Miller M.E."/>
            <person name="Zhang Y."/>
            <person name="Omidvar V."/>
            <person name="Sperschneider J."/>
            <person name="Schwessinger B."/>
            <person name="Raley C."/>
            <person name="Palmer J.M."/>
            <person name="Garnica D."/>
            <person name="Upadhyaya N."/>
            <person name="Rathjen J."/>
            <person name="Taylor J.M."/>
            <person name="Park R.F."/>
            <person name="Dodds P.N."/>
            <person name="Hirsch C.D."/>
            <person name="Kianian S.F."/>
            <person name="Figueroa M."/>
        </authorList>
    </citation>
    <scope>NUCLEOTIDE SEQUENCE [LARGE SCALE GENOMIC DNA]</scope>
    <source>
        <strain evidence="1">12SD80</strain>
    </source>
</reference>
<evidence type="ECO:0000313" key="1">
    <source>
        <dbReference type="EMBL" id="PLW51865.1"/>
    </source>
</evidence>
<accession>A0A2N5VPD3</accession>
<name>A0A2N5VPD3_9BASI</name>
<protein>
    <submittedName>
        <fullName evidence="1">Uncharacterized protein</fullName>
    </submittedName>
</protein>